<protein>
    <submittedName>
        <fullName evidence="1">Uncharacterized protein</fullName>
    </submittedName>
</protein>
<evidence type="ECO:0000313" key="1">
    <source>
        <dbReference type="EMBL" id="EGC28553.1"/>
    </source>
</evidence>
<proteinExistence type="predicted"/>
<dbReference type="EMBL" id="GL871600">
    <property type="protein sequence ID" value="EGC28553.1"/>
    <property type="molecule type" value="Genomic_DNA"/>
</dbReference>
<dbReference type="Proteomes" id="UP000001064">
    <property type="component" value="Unassembled WGS sequence"/>
</dbReference>
<organism evidence="1 2">
    <name type="scientific">Dictyostelium purpureum</name>
    <name type="common">Slime mold</name>
    <dbReference type="NCBI Taxonomy" id="5786"/>
    <lineage>
        <taxon>Eukaryota</taxon>
        <taxon>Amoebozoa</taxon>
        <taxon>Evosea</taxon>
        <taxon>Eumycetozoa</taxon>
        <taxon>Dictyostelia</taxon>
        <taxon>Dictyosteliales</taxon>
        <taxon>Dictyosteliaceae</taxon>
        <taxon>Dictyostelium</taxon>
    </lineage>
</organism>
<accession>F1A5H8</accession>
<keyword evidence="2" id="KW-1185">Reference proteome</keyword>
<gene>
    <name evidence="1" type="ORF">DICPUDRAFT_85366</name>
</gene>
<name>F1A5H8_DICPU</name>
<sequence length="118" mass="14198">MKGFGLYIDLDYVYQMHSQPIKRYFIQFTNNNKYQSNHELLLNNNNSLKIYNNNYHKKSQSRRNSNSYKVFQSLVNQIKQNSNQLQVHVKIQKVLMDVPFSSYRHKCTVIMYEKILAK</sequence>
<dbReference type="GeneID" id="10510722"/>
<dbReference type="KEGG" id="dpp:DICPUDRAFT_85366"/>
<dbReference type="RefSeq" id="XP_003294922.1">
    <property type="nucleotide sequence ID" value="XM_003294874.1"/>
</dbReference>
<reference evidence="2" key="1">
    <citation type="journal article" date="2011" name="Genome Biol.">
        <title>Comparative genomics of the social amoebae Dictyostelium discoideum and Dictyostelium purpureum.</title>
        <authorList>
            <consortium name="US DOE Joint Genome Institute (JGI-PGF)"/>
            <person name="Sucgang R."/>
            <person name="Kuo A."/>
            <person name="Tian X."/>
            <person name="Salerno W."/>
            <person name="Parikh A."/>
            <person name="Feasley C.L."/>
            <person name="Dalin E."/>
            <person name="Tu H."/>
            <person name="Huang E."/>
            <person name="Barry K."/>
            <person name="Lindquist E."/>
            <person name="Shapiro H."/>
            <person name="Bruce D."/>
            <person name="Schmutz J."/>
            <person name="Salamov A."/>
            <person name="Fey P."/>
            <person name="Gaudet P."/>
            <person name="Anjard C."/>
            <person name="Babu M.M."/>
            <person name="Basu S."/>
            <person name="Bushmanova Y."/>
            <person name="van der Wel H."/>
            <person name="Katoh-Kurasawa M."/>
            <person name="Dinh C."/>
            <person name="Coutinho P.M."/>
            <person name="Saito T."/>
            <person name="Elias M."/>
            <person name="Schaap P."/>
            <person name="Kay R.R."/>
            <person name="Henrissat B."/>
            <person name="Eichinger L."/>
            <person name="Rivero F."/>
            <person name="Putnam N.H."/>
            <person name="West C.M."/>
            <person name="Loomis W.F."/>
            <person name="Chisholm R.L."/>
            <person name="Shaulsky G."/>
            <person name="Strassmann J.E."/>
            <person name="Queller D.C."/>
            <person name="Kuspa A."/>
            <person name="Grigoriev I.V."/>
        </authorList>
    </citation>
    <scope>NUCLEOTIDE SEQUENCE [LARGE SCALE GENOMIC DNA]</scope>
    <source>
        <strain evidence="2">QSDP1</strain>
    </source>
</reference>
<dbReference type="AlphaFoldDB" id="F1A5H8"/>
<dbReference type="VEuPathDB" id="AmoebaDB:DICPUDRAFT_85366"/>
<evidence type="ECO:0000313" key="2">
    <source>
        <dbReference type="Proteomes" id="UP000001064"/>
    </source>
</evidence>
<dbReference type="InParanoid" id="F1A5H8"/>